<dbReference type="EMBL" id="AJGH01000081">
    <property type="protein sequence ID" value="EIC95484.1"/>
    <property type="molecule type" value="Genomic_DNA"/>
</dbReference>
<evidence type="ECO:0000259" key="1">
    <source>
        <dbReference type="Pfam" id="PF25583"/>
    </source>
</evidence>
<feature type="domain" description="WCX" evidence="1">
    <location>
        <begin position="9"/>
        <end position="40"/>
    </location>
</feature>
<dbReference type="RefSeq" id="WP_008754281.1">
    <property type="nucleotide sequence ID" value="NZ_AJGH01000081.1"/>
</dbReference>
<organism evidence="2 3">
    <name type="scientific">Lachnoanaerobaculum saburreum F0468</name>
    <dbReference type="NCBI Taxonomy" id="1095750"/>
    <lineage>
        <taxon>Bacteria</taxon>
        <taxon>Bacillati</taxon>
        <taxon>Bacillota</taxon>
        <taxon>Clostridia</taxon>
        <taxon>Lachnospirales</taxon>
        <taxon>Lachnospiraceae</taxon>
        <taxon>Lachnoanaerobaculum</taxon>
    </lineage>
</organism>
<dbReference type="Pfam" id="PF25583">
    <property type="entry name" value="WCX"/>
    <property type="match status" value="1"/>
</dbReference>
<dbReference type="InterPro" id="IPR057727">
    <property type="entry name" value="WCX_dom"/>
</dbReference>
<proteinExistence type="predicted"/>
<dbReference type="eggNOG" id="COG2378">
    <property type="taxonomic scope" value="Bacteria"/>
</dbReference>
<evidence type="ECO:0000313" key="2">
    <source>
        <dbReference type="EMBL" id="EIC95484.1"/>
    </source>
</evidence>
<name>I0R726_9FIRM</name>
<accession>I0R726</accession>
<sequence>MRVNCNEKAMRFWALQYGPYIEVLEPESLRNQIKESIAGMSKKYSDG</sequence>
<dbReference type="PATRIC" id="fig|1095750.3.peg.1755"/>
<protein>
    <submittedName>
        <fullName evidence="2">WYL domain protein</fullName>
    </submittedName>
</protein>
<reference evidence="2 3" key="1">
    <citation type="submission" date="2012-03" db="EMBL/GenBank/DDBJ databases">
        <authorList>
            <person name="Durkin A.S."/>
            <person name="McCorrison J."/>
            <person name="Torralba M."/>
            <person name="Gillis M."/>
            <person name="Methe B."/>
            <person name="Sutton G."/>
            <person name="Nelson K.E."/>
        </authorList>
    </citation>
    <scope>NUCLEOTIDE SEQUENCE [LARGE SCALE GENOMIC DNA]</scope>
    <source>
        <strain evidence="2 3">F0468</strain>
    </source>
</reference>
<keyword evidence="3" id="KW-1185">Reference proteome</keyword>
<dbReference type="AlphaFoldDB" id="I0R726"/>
<evidence type="ECO:0000313" key="3">
    <source>
        <dbReference type="Proteomes" id="UP000005039"/>
    </source>
</evidence>
<comment type="caution">
    <text evidence="2">The sequence shown here is derived from an EMBL/GenBank/DDBJ whole genome shotgun (WGS) entry which is preliminary data.</text>
</comment>
<dbReference type="Proteomes" id="UP000005039">
    <property type="component" value="Unassembled WGS sequence"/>
</dbReference>
<gene>
    <name evidence="2" type="ORF">HMPREF9970_0762</name>
</gene>